<dbReference type="OrthoDB" id="1466228at2"/>
<evidence type="ECO:0000313" key="18">
    <source>
        <dbReference type="Proteomes" id="UP000256661"/>
    </source>
</evidence>
<keyword evidence="18" id="KW-1185">Reference proteome</keyword>
<evidence type="ECO:0000256" key="10">
    <source>
        <dbReference type="ARBA" id="ARBA00033629"/>
    </source>
</evidence>
<dbReference type="GO" id="GO:0042597">
    <property type="term" value="C:periplasmic space"/>
    <property type="evidence" value="ECO:0007669"/>
    <property type="project" value="UniProtKB-SubCell"/>
</dbReference>
<protein>
    <recommendedName>
        <fullName evidence="13">Poly(ethylene terephthalate) hydrolase</fullName>
        <ecNumber evidence="12">3.1.1.101</ecNumber>
        <ecNumber evidence="4">3.1.1.74</ecNumber>
    </recommendedName>
</protein>
<keyword evidence="15" id="KW-0732">Signal</keyword>
<keyword evidence="6" id="KW-0964">Secreted</keyword>
<comment type="catalytic activity">
    <reaction evidence="10">
        <text>a butanoate ester + H2O = an aliphatic alcohol + butanoate + H(+)</text>
        <dbReference type="Rhea" id="RHEA:47348"/>
        <dbReference type="ChEBI" id="CHEBI:2571"/>
        <dbReference type="ChEBI" id="CHEBI:15377"/>
        <dbReference type="ChEBI" id="CHEBI:15378"/>
        <dbReference type="ChEBI" id="CHEBI:17968"/>
        <dbReference type="ChEBI" id="CHEBI:50477"/>
    </reaction>
    <physiologicalReaction direction="left-to-right" evidence="10">
        <dbReference type="Rhea" id="RHEA:47349"/>
    </physiologicalReaction>
</comment>
<comment type="caution">
    <text evidence="17">The sequence shown here is derived from an EMBL/GenBank/DDBJ whole genome shotgun (WGS) entry which is preliminary data.</text>
</comment>
<evidence type="ECO:0000256" key="5">
    <source>
        <dbReference type="ARBA" id="ARBA00022487"/>
    </source>
</evidence>
<feature type="domain" description="PET hydrolase/cutinase-like" evidence="16">
    <location>
        <begin position="30"/>
        <end position="288"/>
    </location>
</feature>
<organism evidence="17 18">
    <name type="scientific">Thermomonospora umbrina</name>
    <dbReference type="NCBI Taxonomy" id="111806"/>
    <lineage>
        <taxon>Bacteria</taxon>
        <taxon>Bacillati</taxon>
        <taxon>Actinomycetota</taxon>
        <taxon>Actinomycetes</taxon>
        <taxon>Streptosporangiales</taxon>
        <taxon>Thermomonosporaceae</taxon>
        <taxon>Thermomonospora</taxon>
    </lineage>
</organism>
<evidence type="ECO:0000256" key="9">
    <source>
        <dbReference type="ARBA" id="ARBA00023157"/>
    </source>
</evidence>
<dbReference type="EC" id="3.1.1.74" evidence="4"/>
<comment type="catalytic activity">
    <reaction evidence="14">
        <text>cutin + H2O = cutin monomers.</text>
        <dbReference type="EC" id="3.1.1.74"/>
    </reaction>
</comment>
<sequence length="290" mass="30994">MGIDLIRRLRLLPVVAAMAGGIALAPMAEADDNPYQRGPEPTAASLEGVGPFATAKTAVPAGSGTGFNSGTIYYPTSTSEGTFGGIAVSPGFLGGELSIGWLGPRLASHGFVVMIINTKSRVDSPIMRGEQMLAALDYLTQQSSERHRVDATRLGVMGHSMGGGGAVEATDFRRTLKASVPLTPWNLNDVRPEITTPTLFIGSQNDLIAPVNQYSEPLYEGMPKAREKAYLELKGGNHFAPMSANPVISKYGVSWLKRFVDDDLRYDKFLCPAPEVGSVFSEVRSTCPND</sequence>
<evidence type="ECO:0000256" key="14">
    <source>
        <dbReference type="ARBA" id="ARBA00034045"/>
    </source>
</evidence>
<evidence type="ECO:0000256" key="3">
    <source>
        <dbReference type="ARBA" id="ARBA00008645"/>
    </source>
</evidence>
<dbReference type="Proteomes" id="UP000256661">
    <property type="component" value="Unassembled WGS sequence"/>
</dbReference>
<dbReference type="InterPro" id="IPR029058">
    <property type="entry name" value="AB_hydrolase_fold"/>
</dbReference>
<dbReference type="PANTHER" id="PTHR22946">
    <property type="entry name" value="DIENELACTONE HYDROLASE DOMAIN-CONTAINING PROTEIN-RELATED"/>
    <property type="match status" value="1"/>
</dbReference>
<evidence type="ECO:0000256" key="8">
    <source>
        <dbReference type="ARBA" id="ARBA00022801"/>
    </source>
</evidence>
<evidence type="ECO:0000256" key="6">
    <source>
        <dbReference type="ARBA" id="ARBA00022525"/>
    </source>
</evidence>
<feature type="signal peptide" evidence="15">
    <location>
        <begin position="1"/>
        <end position="30"/>
    </location>
</feature>
<keyword evidence="9" id="KW-1015">Disulfide bond</keyword>
<evidence type="ECO:0000256" key="12">
    <source>
        <dbReference type="ARBA" id="ARBA00033764"/>
    </source>
</evidence>
<dbReference type="PANTHER" id="PTHR22946:SF9">
    <property type="entry name" value="POLYKETIDE TRANSFERASE AF380"/>
    <property type="match status" value="1"/>
</dbReference>
<dbReference type="Gene3D" id="3.40.50.1820">
    <property type="entry name" value="alpha/beta hydrolase"/>
    <property type="match status" value="1"/>
</dbReference>
<dbReference type="GO" id="GO:0005576">
    <property type="term" value="C:extracellular region"/>
    <property type="evidence" value="ECO:0007669"/>
    <property type="project" value="UniProtKB-SubCell"/>
</dbReference>
<reference evidence="17 18" key="1">
    <citation type="submission" date="2018-08" db="EMBL/GenBank/DDBJ databases">
        <title>Sequencing the genomes of 1000 actinobacteria strains.</title>
        <authorList>
            <person name="Klenk H.-P."/>
        </authorList>
    </citation>
    <scope>NUCLEOTIDE SEQUENCE [LARGE SCALE GENOMIC DNA]</scope>
    <source>
        <strain evidence="17 18">DSM 43927</strain>
    </source>
</reference>
<dbReference type="RefSeq" id="WP_116023153.1">
    <property type="nucleotide sequence ID" value="NZ_QTTT01000001.1"/>
</dbReference>
<keyword evidence="5" id="KW-0719">Serine esterase</keyword>
<evidence type="ECO:0000256" key="7">
    <source>
        <dbReference type="ARBA" id="ARBA00022764"/>
    </source>
</evidence>
<name>A0A3D9SUJ1_9ACTN</name>
<comment type="similarity">
    <text evidence="3">Belongs to the AB hydrolase superfamily.</text>
</comment>
<keyword evidence="8 17" id="KW-0378">Hydrolase</keyword>
<dbReference type="SUPFAM" id="SSF53474">
    <property type="entry name" value="alpha/beta-Hydrolases"/>
    <property type="match status" value="1"/>
</dbReference>
<dbReference type="AlphaFoldDB" id="A0A3D9SUJ1"/>
<evidence type="ECO:0000256" key="13">
    <source>
        <dbReference type="ARBA" id="ARBA00033780"/>
    </source>
</evidence>
<dbReference type="EC" id="3.1.1.101" evidence="12"/>
<evidence type="ECO:0000256" key="4">
    <source>
        <dbReference type="ARBA" id="ARBA00013095"/>
    </source>
</evidence>
<dbReference type="InterPro" id="IPR050261">
    <property type="entry name" value="FrsA_esterase"/>
</dbReference>
<proteinExistence type="inferred from homology"/>
<evidence type="ECO:0000256" key="15">
    <source>
        <dbReference type="SAM" id="SignalP"/>
    </source>
</evidence>
<accession>A0A3D9SUJ1</accession>
<evidence type="ECO:0000313" key="17">
    <source>
        <dbReference type="EMBL" id="REE97693.1"/>
    </source>
</evidence>
<dbReference type="Pfam" id="PF12740">
    <property type="entry name" value="PETase"/>
    <property type="match status" value="1"/>
</dbReference>
<comment type="subcellular location">
    <subcellularLocation>
        <location evidence="1">Periplasm</location>
    </subcellularLocation>
    <subcellularLocation>
        <location evidence="2">Secreted</location>
    </subcellularLocation>
</comment>
<keyword evidence="7" id="KW-0574">Periplasm</keyword>
<evidence type="ECO:0000256" key="1">
    <source>
        <dbReference type="ARBA" id="ARBA00004418"/>
    </source>
</evidence>
<gene>
    <name evidence="17" type="ORF">DFJ69_3167</name>
</gene>
<evidence type="ECO:0000259" key="16">
    <source>
        <dbReference type="Pfam" id="PF12740"/>
    </source>
</evidence>
<dbReference type="GO" id="GO:0050525">
    <property type="term" value="F:cutinase activity"/>
    <property type="evidence" value="ECO:0007669"/>
    <property type="project" value="UniProtKB-EC"/>
</dbReference>
<dbReference type="EMBL" id="QTTT01000001">
    <property type="protein sequence ID" value="REE97693.1"/>
    <property type="molecule type" value="Genomic_DNA"/>
</dbReference>
<evidence type="ECO:0000256" key="2">
    <source>
        <dbReference type="ARBA" id="ARBA00004613"/>
    </source>
</evidence>
<comment type="catalytic activity">
    <reaction evidence="11">
        <text>(ethylene terephthalate)(n) + H2O = (ethylene terephthalate)(n-1) + 4-[(2-hydroxyethoxy)carbonyl]benzoate + H(+)</text>
        <dbReference type="Rhea" id="RHEA:49528"/>
        <dbReference type="Rhea" id="RHEA-COMP:12420"/>
        <dbReference type="Rhea" id="RHEA-COMP:12421"/>
        <dbReference type="ChEBI" id="CHEBI:15377"/>
        <dbReference type="ChEBI" id="CHEBI:15378"/>
        <dbReference type="ChEBI" id="CHEBI:131701"/>
        <dbReference type="ChEBI" id="CHEBI:131704"/>
        <dbReference type="EC" id="3.1.1.101"/>
    </reaction>
    <physiologicalReaction direction="left-to-right" evidence="11">
        <dbReference type="Rhea" id="RHEA:49529"/>
    </physiologicalReaction>
</comment>
<evidence type="ECO:0000256" key="11">
    <source>
        <dbReference type="ARBA" id="ARBA00033707"/>
    </source>
</evidence>
<dbReference type="InterPro" id="IPR041127">
    <property type="entry name" value="PET_hydrolase/cutinase-like"/>
</dbReference>
<feature type="chain" id="PRO_5017671850" description="Poly(ethylene terephthalate) hydrolase" evidence="15">
    <location>
        <begin position="31"/>
        <end position="290"/>
    </location>
</feature>